<sequence length="159" mass="17529">MKKSNLYYVLMALPLLISCNQNPKQTDSTSATVKDSMISRQCYVAVDGKDTAFLDIKELSSGKIDGSLVINFTKSPKNEGIVQGKYSGDTLFVDYSYAVGTNKANKFKNPLAFLKKDNQLILGVGAIETSLGKSYFVKGIPIDFDKGRFKFNLGECKKE</sequence>
<keyword evidence="2" id="KW-1185">Reference proteome</keyword>
<reference evidence="1 2" key="1">
    <citation type="journal article" date="2013" name="Genome Announc.">
        <title>Draft Genome Sequence of Arcticibacter svalbardensis Strain MN12-7T, a Member of the Family Sphingobacteriaceae Isolated from an Arctic Soil Sample.</title>
        <authorList>
            <person name="Shivaji S."/>
            <person name="Ara S."/>
            <person name="Prasad S."/>
            <person name="Manasa B.P."/>
            <person name="Begum Z."/>
            <person name="Singh A."/>
            <person name="Kumar Pinnaka A."/>
        </authorList>
    </citation>
    <scope>NUCLEOTIDE SEQUENCE [LARGE SCALE GENOMIC DNA]</scope>
    <source>
        <strain evidence="1 2">MN12-7</strain>
    </source>
</reference>
<dbReference type="STRING" id="1150600.ADIARSV_2674"/>
<evidence type="ECO:0008006" key="3">
    <source>
        <dbReference type="Google" id="ProtNLM"/>
    </source>
</evidence>
<dbReference type="PROSITE" id="PS51257">
    <property type="entry name" value="PROKAR_LIPOPROTEIN"/>
    <property type="match status" value="1"/>
</dbReference>
<proteinExistence type="predicted"/>
<evidence type="ECO:0000313" key="1">
    <source>
        <dbReference type="EMBL" id="EOR94179.1"/>
    </source>
</evidence>
<accession>R9GZ04</accession>
<organism evidence="1 2">
    <name type="scientific">Arcticibacter svalbardensis MN12-7</name>
    <dbReference type="NCBI Taxonomy" id="1150600"/>
    <lineage>
        <taxon>Bacteria</taxon>
        <taxon>Pseudomonadati</taxon>
        <taxon>Bacteroidota</taxon>
        <taxon>Sphingobacteriia</taxon>
        <taxon>Sphingobacteriales</taxon>
        <taxon>Sphingobacteriaceae</taxon>
        <taxon>Arcticibacter</taxon>
    </lineage>
</organism>
<gene>
    <name evidence="1" type="ORF">ADIARSV_2674</name>
</gene>
<dbReference type="eggNOG" id="ENOG5032WHX">
    <property type="taxonomic scope" value="Bacteria"/>
</dbReference>
<dbReference type="Proteomes" id="UP000014174">
    <property type="component" value="Unassembled WGS sequence"/>
</dbReference>
<name>R9GZ04_9SPHI</name>
<dbReference type="EMBL" id="AQPN01000096">
    <property type="protein sequence ID" value="EOR94179.1"/>
    <property type="molecule type" value="Genomic_DNA"/>
</dbReference>
<protein>
    <recommendedName>
        <fullName evidence="3">Lipoprotein</fullName>
    </recommendedName>
</protein>
<dbReference type="OrthoDB" id="768192at2"/>
<dbReference type="RefSeq" id="WP_016195905.1">
    <property type="nucleotide sequence ID" value="NZ_AQPN01000096.1"/>
</dbReference>
<dbReference type="AlphaFoldDB" id="R9GZ04"/>
<evidence type="ECO:0000313" key="2">
    <source>
        <dbReference type="Proteomes" id="UP000014174"/>
    </source>
</evidence>
<comment type="caution">
    <text evidence="1">The sequence shown here is derived from an EMBL/GenBank/DDBJ whole genome shotgun (WGS) entry which is preliminary data.</text>
</comment>